<evidence type="ECO:0000313" key="6">
    <source>
        <dbReference type="Proteomes" id="UP000434957"/>
    </source>
</evidence>
<organism evidence="4 6">
    <name type="scientific">Phytophthora rubi</name>
    <dbReference type="NCBI Taxonomy" id="129364"/>
    <lineage>
        <taxon>Eukaryota</taxon>
        <taxon>Sar</taxon>
        <taxon>Stramenopiles</taxon>
        <taxon>Oomycota</taxon>
        <taxon>Peronosporomycetes</taxon>
        <taxon>Peronosporales</taxon>
        <taxon>Peronosporaceae</taxon>
        <taxon>Phytophthora</taxon>
    </lineage>
</organism>
<accession>A0A6A4F9S4</accession>
<keyword evidence="6" id="KW-1185">Reference proteome</keyword>
<evidence type="ECO:0000256" key="2">
    <source>
        <dbReference type="SAM" id="SignalP"/>
    </source>
</evidence>
<evidence type="ECO:0000256" key="1">
    <source>
        <dbReference type="SAM" id="MobiDB-lite"/>
    </source>
</evidence>
<evidence type="ECO:0000313" key="5">
    <source>
        <dbReference type="Proteomes" id="UP000429607"/>
    </source>
</evidence>
<dbReference type="EMBL" id="QXFT01000728">
    <property type="protein sequence ID" value="KAE9337027.1"/>
    <property type="molecule type" value="Genomic_DNA"/>
</dbReference>
<feature type="chain" id="PRO_5036381356" evidence="2">
    <location>
        <begin position="20"/>
        <end position="133"/>
    </location>
</feature>
<evidence type="ECO:0000313" key="4">
    <source>
        <dbReference type="EMBL" id="KAE9337027.1"/>
    </source>
</evidence>
<dbReference type="EMBL" id="QXFV01002326">
    <property type="protein sequence ID" value="KAE8989397.1"/>
    <property type="molecule type" value="Genomic_DNA"/>
</dbReference>
<sequence>MLLRPSLSIIVITAKQVFGLLMGISQNRDALDDRFPKQGPLQKGVHITVGHSLAQEPVCGSTSKPVVSGPRGWKRSSSATRSRPNTSGCIVSLSCCSSAALSSLRGSAMGHTGDQLDADKLDTKELQVSEAGA</sequence>
<feature type="signal peptide" evidence="2">
    <location>
        <begin position="1"/>
        <end position="19"/>
    </location>
</feature>
<dbReference type="Proteomes" id="UP000429607">
    <property type="component" value="Unassembled WGS sequence"/>
</dbReference>
<feature type="region of interest" description="Disordered" evidence="1">
    <location>
        <begin position="58"/>
        <end position="88"/>
    </location>
</feature>
<proteinExistence type="predicted"/>
<gene>
    <name evidence="3" type="ORF">PR001_g21784</name>
    <name evidence="4" type="ORF">PR003_g12205</name>
</gene>
<reference evidence="4 6" key="1">
    <citation type="submission" date="2018-08" db="EMBL/GenBank/DDBJ databases">
        <title>Genomic investigation of the strawberry pathogen Phytophthora fragariae indicates pathogenicity is determined by transcriptional variation in three key races.</title>
        <authorList>
            <person name="Adams T.M."/>
            <person name="Armitage A.D."/>
            <person name="Sobczyk M.K."/>
            <person name="Bates H.J."/>
            <person name="Dunwell J.M."/>
            <person name="Nellist C.F."/>
            <person name="Harrison R.J."/>
        </authorList>
    </citation>
    <scope>NUCLEOTIDE SEQUENCE [LARGE SCALE GENOMIC DNA]</scope>
    <source>
        <strain evidence="3 5">SCRP249</strain>
        <strain evidence="4 6">SCRP333</strain>
    </source>
</reference>
<feature type="compositionally biased region" description="Basic and acidic residues" evidence="1">
    <location>
        <begin position="117"/>
        <end position="127"/>
    </location>
</feature>
<dbReference type="Proteomes" id="UP000434957">
    <property type="component" value="Unassembled WGS sequence"/>
</dbReference>
<feature type="compositionally biased region" description="Polar residues" evidence="1">
    <location>
        <begin position="75"/>
        <end position="88"/>
    </location>
</feature>
<keyword evidence="2" id="KW-0732">Signal</keyword>
<evidence type="ECO:0000313" key="3">
    <source>
        <dbReference type="EMBL" id="KAE8989397.1"/>
    </source>
</evidence>
<protein>
    <submittedName>
        <fullName evidence="4">Uncharacterized protein</fullName>
    </submittedName>
</protein>
<comment type="caution">
    <text evidence="4">The sequence shown here is derived from an EMBL/GenBank/DDBJ whole genome shotgun (WGS) entry which is preliminary data.</text>
</comment>
<feature type="region of interest" description="Disordered" evidence="1">
    <location>
        <begin position="106"/>
        <end position="133"/>
    </location>
</feature>
<dbReference type="AlphaFoldDB" id="A0A6A4F9S4"/>
<name>A0A6A4F9S4_9STRA</name>